<evidence type="ECO:0000313" key="1">
    <source>
        <dbReference type="EMBL" id="GGK51775.1"/>
    </source>
</evidence>
<protein>
    <submittedName>
        <fullName evidence="1">Uncharacterized protein</fullName>
    </submittedName>
</protein>
<evidence type="ECO:0000313" key="2">
    <source>
        <dbReference type="Proteomes" id="UP000600449"/>
    </source>
</evidence>
<keyword evidence="2" id="KW-1185">Reference proteome</keyword>
<organism evidence="1 2">
    <name type="scientific">Salinarimonas ramus</name>
    <dbReference type="NCBI Taxonomy" id="690164"/>
    <lineage>
        <taxon>Bacteria</taxon>
        <taxon>Pseudomonadati</taxon>
        <taxon>Pseudomonadota</taxon>
        <taxon>Alphaproteobacteria</taxon>
        <taxon>Hyphomicrobiales</taxon>
        <taxon>Salinarimonadaceae</taxon>
        <taxon>Salinarimonas</taxon>
    </lineage>
</organism>
<proteinExistence type="predicted"/>
<sequence length="310" mass="32502">MILTSSGEAPASPRAPVWVRHLTPDPAGARLILSPGSPLIAGVASACEADMLLEEPALGGAAGYVLIDWPHAVRVGETLDMAGRWAAHRGAPPLPIEQVFIVASLPELRAGRDTTLALQSILHRLARESGRCALIGAAPSPSPLESSDSALVARWASDIRGLLLAGIGPLFEPCAARLQPRAVEATPPEPPVGVLRPVSVGYALDVPGGVALWPDAMRYRLEWRGARASAAVVDGVTVVESGSLVMATETPCIQPCIARKRARLQAEGVLAPTRNPQLLRLAKPVRLPSLINGARVVTGSNTGVDVWRPI</sequence>
<reference evidence="1 2" key="1">
    <citation type="journal article" date="2014" name="Int. J. Syst. Evol. Microbiol.">
        <title>Complete genome sequence of Corynebacterium casei LMG S-19264T (=DSM 44701T), isolated from a smear-ripened cheese.</title>
        <authorList>
            <consortium name="US DOE Joint Genome Institute (JGI-PGF)"/>
            <person name="Walter F."/>
            <person name="Albersmeier A."/>
            <person name="Kalinowski J."/>
            <person name="Ruckert C."/>
        </authorList>
    </citation>
    <scope>NUCLEOTIDE SEQUENCE [LARGE SCALE GENOMIC DNA]</scope>
    <source>
        <strain evidence="1 2">CGMCC 1.9161</strain>
    </source>
</reference>
<accession>A0A917V917</accession>
<gene>
    <name evidence="1" type="ORF">GCM10011322_43520</name>
</gene>
<name>A0A917V917_9HYPH</name>
<dbReference type="Proteomes" id="UP000600449">
    <property type="component" value="Unassembled WGS sequence"/>
</dbReference>
<comment type="caution">
    <text evidence="1">The sequence shown here is derived from an EMBL/GenBank/DDBJ whole genome shotgun (WGS) entry which is preliminary data.</text>
</comment>
<dbReference type="AlphaFoldDB" id="A0A917V917"/>
<dbReference type="RefSeq" id="WP_188915377.1">
    <property type="nucleotide sequence ID" value="NZ_BMMF01000015.1"/>
</dbReference>
<dbReference type="EMBL" id="BMMF01000015">
    <property type="protein sequence ID" value="GGK51775.1"/>
    <property type="molecule type" value="Genomic_DNA"/>
</dbReference>